<dbReference type="GeneID" id="54585584"/>
<feature type="region of interest" description="Disordered" evidence="1">
    <location>
        <begin position="138"/>
        <end position="159"/>
    </location>
</feature>
<keyword evidence="3" id="KW-1185">Reference proteome</keyword>
<accession>A0A6A6I1P5</accession>
<reference evidence="2" key="1">
    <citation type="journal article" date="2020" name="Stud. Mycol.">
        <title>101 Dothideomycetes genomes: a test case for predicting lifestyles and emergence of pathogens.</title>
        <authorList>
            <person name="Haridas S."/>
            <person name="Albert R."/>
            <person name="Binder M."/>
            <person name="Bloem J."/>
            <person name="Labutti K."/>
            <person name="Salamov A."/>
            <person name="Andreopoulos B."/>
            <person name="Baker S."/>
            <person name="Barry K."/>
            <person name="Bills G."/>
            <person name="Bluhm B."/>
            <person name="Cannon C."/>
            <person name="Castanera R."/>
            <person name="Culley D."/>
            <person name="Daum C."/>
            <person name="Ezra D."/>
            <person name="Gonzalez J."/>
            <person name="Henrissat B."/>
            <person name="Kuo A."/>
            <person name="Liang C."/>
            <person name="Lipzen A."/>
            <person name="Lutzoni F."/>
            <person name="Magnuson J."/>
            <person name="Mondo S."/>
            <person name="Nolan M."/>
            <person name="Ohm R."/>
            <person name="Pangilinan J."/>
            <person name="Park H.-J."/>
            <person name="Ramirez L."/>
            <person name="Alfaro M."/>
            <person name="Sun H."/>
            <person name="Tritt A."/>
            <person name="Yoshinaga Y."/>
            <person name="Zwiers L.-H."/>
            <person name="Turgeon B."/>
            <person name="Goodwin S."/>
            <person name="Spatafora J."/>
            <person name="Crous P."/>
            <person name="Grigoriev I."/>
        </authorList>
    </citation>
    <scope>NUCLEOTIDE SEQUENCE</scope>
    <source>
        <strain evidence="2">CBS 122368</strain>
    </source>
</reference>
<dbReference type="Proteomes" id="UP000800094">
    <property type="component" value="Unassembled WGS sequence"/>
</dbReference>
<feature type="compositionally biased region" description="Basic and acidic residues" evidence="1">
    <location>
        <begin position="482"/>
        <end position="496"/>
    </location>
</feature>
<feature type="compositionally biased region" description="Low complexity" evidence="1">
    <location>
        <begin position="586"/>
        <end position="610"/>
    </location>
</feature>
<organism evidence="2 3">
    <name type="scientific">Trematosphaeria pertusa</name>
    <dbReference type="NCBI Taxonomy" id="390896"/>
    <lineage>
        <taxon>Eukaryota</taxon>
        <taxon>Fungi</taxon>
        <taxon>Dikarya</taxon>
        <taxon>Ascomycota</taxon>
        <taxon>Pezizomycotina</taxon>
        <taxon>Dothideomycetes</taxon>
        <taxon>Pleosporomycetidae</taxon>
        <taxon>Pleosporales</taxon>
        <taxon>Massarineae</taxon>
        <taxon>Trematosphaeriaceae</taxon>
        <taxon>Trematosphaeria</taxon>
    </lineage>
</organism>
<gene>
    <name evidence="2" type="ORF">BU26DRAFT_554221</name>
</gene>
<dbReference type="OrthoDB" id="3796132at2759"/>
<dbReference type="EMBL" id="ML987203">
    <property type="protein sequence ID" value="KAF2244197.1"/>
    <property type="molecule type" value="Genomic_DNA"/>
</dbReference>
<feature type="compositionally biased region" description="Basic and acidic residues" evidence="1">
    <location>
        <begin position="659"/>
        <end position="680"/>
    </location>
</feature>
<proteinExistence type="predicted"/>
<evidence type="ECO:0000313" key="3">
    <source>
        <dbReference type="Proteomes" id="UP000800094"/>
    </source>
</evidence>
<evidence type="ECO:0000313" key="2">
    <source>
        <dbReference type="EMBL" id="KAF2244197.1"/>
    </source>
</evidence>
<dbReference type="AlphaFoldDB" id="A0A6A6I1P5"/>
<feature type="compositionally biased region" description="Basic residues" evidence="1">
    <location>
        <begin position="497"/>
        <end position="506"/>
    </location>
</feature>
<dbReference type="RefSeq" id="XP_033679201.1">
    <property type="nucleotide sequence ID" value="XM_033832254.1"/>
</dbReference>
<feature type="compositionally biased region" description="Polar residues" evidence="1">
    <location>
        <begin position="507"/>
        <end position="521"/>
    </location>
</feature>
<evidence type="ECO:0000256" key="1">
    <source>
        <dbReference type="SAM" id="MobiDB-lite"/>
    </source>
</evidence>
<feature type="compositionally biased region" description="Polar residues" evidence="1">
    <location>
        <begin position="613"/>
        <end position="626"/>
    </location>
</feature>
<protein>
    <submittedName>
        <fullName evidence="2">Uncharacterized protein</fullName>
    </submittedName>
</protein>
<feature type="region of interest" description="Disordered" evidence="1">
    <location>
        <begin position="319"/>
        <end position="366"/>
    </location>
</feature>
<sequence>MPVSFSSPSGTQCPRLDAYKALKYSQLEVFAENRYQTPKERELYKSSLLAISADNDLEPTEAKLGELLYFREGSLLAAKQRVNEMTRLQLEHESLVRGLLTRNELPPLSDFRLRALLLGDQLQLEAENRAARLASPDSGYVSAVGSDEELSGPDANDDKPGHIVRHWHPELGQSVSYSTLSTSLLIAITMSTTKISLGQYMQRKQSALGNAASAAPPIVTTTTAYAYGAPSLAAAIENPAKYYPKPDPFAGISNSSNPYPTYIPNRKPHWSRPPLVHPSQYARPSLYVPKLGSAPWLDQDTIDMNNRLKDIFSRPLDQERGDHWRPPKRYSRDSDCSHDRHFRDFVPKSPRRGRIQKRRESTHSADRAGLDHITLGAVTRFDDPNTYKALVLDELLDEARARGLPLRSVPDKAYVAQALELSDRVYCEQLQMHWGKGADVLRDTVITAGVPGLDSQKHYSAETLAMKIAEHGARQAVERLHVKEKDHATKEAEAKGSIRKTSRKSKPTQVTASATKVNTTKPAEDTQAEASQHKQQRAVEAEKSTKATKSSKSVDIEMTAALESETPRKILKPKSQKPDTATSSYPSPEATDSPDSTSTTPPSPRAHPATKQVMPTSKAGCTSSEQEQPRGIAQVARRRSTSSSLNGLNCASPKRKRSVRDTKGRLEDYRSGEDHAVKGEEDGEMQEVRPKKKRKPGVSLTAMKKSRLISGL</sequence>
<name>A0A6A6I1P5_9PLEO</name>
<feature type="region of interest" description="Disordered" evidence="1">
    <location>
        <begin position="482"/>
        <end position="712"/>
    </location>
</feature>
<feature type="compositionally biased region" description="Basic and acidic residues" evidence="1">
    <location>
        <begin position="319"/>
        <end position="346"/>
    </location>
</feature>